<accession>Q2RRI2</accession>
<dbReference type="EnsemblBacteria" id="ABC23263">
    <property type="protein sequence ID" value="ABC23263"/>
    <property type="gene ID" value="Rru_A2463"/>
</dbReference>
<dbReference type="EMBL" id="CP000230">
    <property type="protein sequence ID" value="ABC23263.1"/>
    <property type="molecule type" value="Genomic_DNA"/>
</dbReference>
<keyword evidence="2" id="KW-1185">Reference proteome</keyword>
<dbReference type="KEGG" id="rru:Rru_A2463"/>
<dbReference type="SUPFAM" id="SSF53187">
    <property type="entry name" value="Zn-dependent exopeptidases"/>
    <property type="match status" value="1"/>
</dbReference>
<dbReference type="AlphaFoldDB" id="Q2RRI2"/>
<dbReference type="Gene3D" id="3.40.630.40">
    <property type="entry name" value="Zn-dependent exopeptidases"/>
    <property type="match status" value="1"/>
</dbReference>
<evidence type="ECO:0000313" key="2">
    <source>
        <dbReference type="Proteomes" id="UP000001929"/>
    </source>
</evidence>
<name>Q2RRI2_RHORT</name>
<dbReference type="PATRIC" id="fig|269796.9.peg.2567"/>
<evidence type="ECO:0000313" key="1">
    <source>
        <dbReference type="EMBL" id="ABC23263.1"/>
    </source>
</evidence>
<organism evidence="1 2">
    <name type="scientific">Rhodospirillum rubrum (strain ATCC 11170 / ATH 1.1.1 / DSM 467 / LMG 4362 / NCIMB 8255 / S1)</name>
    <dbReference type="NCBI Taxonomy" id="269796"/>
    <lineage>
        <taxon>Bacteria</taxon>
        <taxon>Pseudomonadati</taxon>
        <taxon>Pseudomonadota</taxon>
        <taxon>Alphaproteobacteria</taxon>
        <taxon>Rhodospirillales</taxon>
        <taxon>Rhodospirillaceae</taxon>
        <taxon>Rhodospirillum</taxon>
    </lineage>
</organism>
<proteinExistence type="predicted"/>
<dbReference type="RefSeq" id="WP_011390216.1">
    <property type="nucleotide sequence ID" value="NC_007643.1"/>
</dbReference>
<dbReference type="STRING" id="269796.Rru_A2463"/>
<reference evidence="1 2" key="1">
    <citation type="journal article" date="2011" name="Stand. Genomic Sci.">
        <title>Complete genome sequence of Rhodospirillum rubrum type strain (S1).</title>
        <authorList>
            <person name="Munk A.C."/>
            <person name="Copeland A."/>
            <person name="Lucas S."/>
            <person name="Lapidus A."/>
            <person name="Del Rio T.G."/>
            <person name="Barry K."/>
            <person name="Detter J.C."/>
            <person name="Hammon N."/>
            <person name="Israni S."/>
            <person name="Pitluck S."/>
            <person name="Brettin T."/>
            <person name="Bruce D."/>
            <person name="Han C."/>
            <person name="Tapia R."/>
            <person name="Gilna P."/>
            <person name="Schmutz J."/>
            <person name="Larimer F."/>
            <person name="Land M."/>
            <person name="Kyrpides N.C."/>
            <person name="Mavromatis K."/>
            <person name="Richardson P."/>
            <person name="Rohde M."/>
            <person name="Goker M."/>
            <person name="Klenk H.P."/>
            <person name="Zhang Y."/>
            <person name="Roberts G.P."/>
            <person name="Reslewic S."/>
            <person name="Schwartz D.C."/>
        </authorList>
    </citation>
    <scope>NUCLEOTIDE SEQUENCE [LARGE SCALE GENOMIC DNA]</scope>
    <source>
        <strain evidence="2">ATCC 11170 / ATH 1.1.1 / DSM 467 / LMG 4362 / NCIMB 8255 / S1</strain>
    </source>
</reference>
<dbReference type="Pfam" id="PF05013">
    <property type="entry name" value="FGase"/>
    <property type="match status" value="1"/>
</dbReference>
<dbReference type="PIRSF" id="PIRSF029730">
    <property type="entry name" value="UCP029730"/>
    <property type="match status" value="1"/>
</dbReference>
<dbReference type="InterPro" id="IPR011227">
    <property type="entry name" value="UCP029730"/>
</dbReference>
<gene>
    <name evidence="1" type="ordered locus">Rru_A2463</name>
</gene>
<dbReference type="InterPro" id="IPR007709">
    <property type="entry name" value="N-FG_amidohydro"/>
</dbReference>
<sequence>MTDRPSPLSPAPSLLADDEPPPFVVLNPEATRPLLLICDHAANRVPRALAGLGLEADTLGLHIGWDIGAAAVTELLAKRFAACAMFACYSRLVIDCNRAPGDPSSIPAVSDGIAIPGNEGLDEAEARRRTESLFWPYHHEIGERIAHLWRQGRPPAVVSIHSFTPVLGGVERPWHLGFLYNHDDRMTRRLIDTLARRAPEVIVGENEPYSGKDIGFTINTHAEPAGLPSLGVEIRQDLLADAAGIGRWAGVLGEALAEVLADEGLYVRRMT</sequence>
<dbReference type="PhylomeDB" id="Q2RRI2"/>
<dbReference type="HOGENOM" id="CLU_079628_0_0_5"/>
<dbReference type="eggNOG" id="COG3931">
    <property type="taxonomic scope" value="Bacteria"/>
</dbReference>
<dbReference type="Proteomes" id="UP000001929">
    <property type="component" value="Chromosome"/>
</dbReference>
<protein>
    <submittedName>
        <fullName evidence="1">N-formylglutamate amidohydrolase</fullName>
    </submittedName>
</protein>